<evidence type="ECO:0000313" key="15">
    <source>
        <dbReference type="Proteomes" id="UP000626697"/>
    </source>
</evidence>
<feature type="domain" description="MHYT" evidence="13">
    <location>
        <begin position="8"/>
        <end position="199"/>
    </location>
</feature>
<dbReference type="InterPro" id="IPR004358">
    <property type="entry name" value="Sig_transdc_His_kin-like_C"/>
</dbReference>
<dbReference type="SMART" id="SM00086">
    <property type="entry name" value="PAC"/>
    <property type="match status" value="1"/>
</dbReference>
<evidence type="ECO:0000256" key="1">
    <source>
        <dbReference type="ARBA" id="ARBA00000085"/>
    </source>
</evidence>
<dbReference type="Pfam" id="PF03707">
    <property type="entry name" value="MHYT"/>
    <property type="match status" value="1"/>
</dbReference>
<keyword evidence="3" id="KW-0597">Phosphoprotein</keyword>
<evidence type="ECO:0000256" key="2">
    <source>
        <dbReference type="ARBA" id="ARBA00012438"/>
    </source>
</evidence>
<dbReference type="EC" id="2.7.13.3" evidence="2"/>
<dbReference type="PROSITE" id="PS50109">
    <property type="entry name" value="HIS_KIN"/>
    <property type="match status" value="1"/>
</dbReference>
<dbReference type="NCBIfam" id="TIGR00229">
    <property type="entry name" value="sensory_box"/>
    <property type="match status" value="1"/>
</dbReference>
<evidence type="ECO:0000256" key="8">
    <source>
        <dbReference type="ARBA" id="ARBA00023012"/>
    </source>
</evidence>
<keyword evidence="15" id="KW-1185">Reference proteome</keyword>
<feature type="transmembrane region" description="Helical" evidence="9">
    <location>
        <begin position="136"/>
        <end position="160"/>
    </location>
</feature>
<evidence type="ECO:0000256" key="5">
    <source>
        <dbReference type="ARBA" id="ARBA00022741"/>
    </source>
</evidence>
<dbReference type="Pfam" id="PF02518">
    <property type="entry name" value="HATPase_c"/>
    <property type="match status" value="1"/>
</dbReference>
<dbReference type="InterPro" id="IPR036890">
    <property type="entry name" value="HATPase_C_sf"/>
</dbReference>
<evidence type="ECO:0000259" key="10">
    <source>
        <dbReference type="PROSITE" id="PS50109"/>
    </source>
</evidence>
<keyword evidence="4" id="KW-0808">Transferase</keyword>
<dbReference type="InterPro" id="IPR003594">
    <property type="entry name" value="HATPase_dom"/>
</dbReference>
<feature type="transmembrane region" description="Helical" evidence="9">
    <location>
        <begin position="172"/>
        <end position="193"/>
    </location>
</feature>
<dbReference type="CDD" id="cd00130">
    <property type="entry name" value="PAS"/>
    <property type="match status" value="1"/>
</dbReference>
<keyword evidence="7" id="KW-0067">ATP-binding</keyword>
<dbReference type="SMART" id="SM00387">
    <property type="entry name" value="HATPase_c"/>
    <property type="match status" value="1"/>
</dbReference>
<feature type="domain" description="PAS" evidence="11">
    <location>
        <begin position="261"/>
        <end position="292"/>
    </location>
</feature>
<evidence type="ECO:0000259" key="11">
    <source>
        <dbReference type="PROSITE" id="PS50112"/>
    </source>
</evidence>
<keyword evidence="9" id="KW-0812">Transmembrane</keyword>
<evidence type="ECO:0000256" key="4">
    <source>
        <dbReference type="ARBA" id="ARBA00022679"/>
    </source>
</evidence>
<keyword evidence="8" id="KW-0902">Two-component regulatory system</keyword>
<dbReference type="InterPro" id="IPR035965">
    <property type="entry name" value="PAS-like_dom_sf"/>
</dbReference>
<dbReference type="SUPFAM" id="SSF55785">
    <property type="entry name" value="PYP-like sensor domain (PAS domain)"/>
    <property type="match status" value="1"/>
</dbReference>
<evidence type="ECO:0000259" key="12">
    <source>
        <dbReference type="PROSITE" id="PS50113"/>
    </source>
</evidence>
<dbReference type="InterPro" id="IPR001610">
    <property type="entry name" value="PAC"/>
</dbReference>
<keyword evidence="9" id="KW-1133">Transmembrane helix</keyword>
<organism evidence="14 15">
    <name type="scientific">Peribacillus huizhouensis</name>
    <dbReference type="NCBI Taxonomy" id="1501239"/>
    <lineage>
        <taxon>Bacteria</taxon>
        <taxon>Bacillati</taxon>
        <taxon>Bacillota</taxon>
        <taxon>Bacilli</taxon>
        <taxon>Bacillales</taxon>
        <taxon>Bacillaceae</taxon>
        <taxon>Peribacillus</taxon>
    </lineage>
</organism>
<evidence type="ECO:0000256" key="7">
    <source>
        <dbReference type="ARBA" id="ARBA00022840"/>
    </source>
</evidence>
<dbReference type="CDD" id="cd00082">
    <property type="entry name" value="HisKA"/>
    <property type="match status" value="1"/>
</dbReference>
<dbReference type="InterPro" id="IPR003661">
    <property type="entry name" value="HisK_dim/P_dom"/>
</dbReference>
<reference evidence="14 15" key="1">
    <citation type="submission" date="2020-08" db="EMBL/GenBank/DDBJ databases">
        <title>Genomic Encyclopedia of Type Strains, Phase IV (KMG-IV): sequencing the most valuable type-strain genomes for metagenomic binning, comparative biology and taxonomic classification.</title>
        <authorList>
            <person name="Goeker M."/>
        </authorList>
    </citation>
    <scope>NUCLEOTIDE SEQUENCE [LARGE SCALE GENOMIC DNA]</scope>
    <source>
        <strain evidence="14 15">DSM 105481</strain>
    </source>
</reference>
<dbReference type="InterPro" id="IPR000700">
    <property type="entry name" value="PAS-assoc_C"/>
</dbReference>
<dbReference type="SUPFAM" id="SSF55874">
    <property type="entry name" value="ATPase domain of HSP90 chaperone/DNA topoisomerase II/histidine kinase"/>
    <property type="match status" value="1"/>
</dbReference>
<dbReference type="PANTHER" id="PTHR43065">
    <property type="entry name" value="SENSOR HISTIDINE KINASE"/>
    <property type="match status" value="1"/>
</dbReference>
<dbReference type="InterPro" id="IPR000014">
    <property type="entry name" value="PAS"/>
</dbReference>
<proteinExistence type="predicted"/>
<evidence type="ECO:0000256" key="9">
    <source>
        <dbReference type="PROSITE-ProRule" id="PRU00244"/>
    </source>
</evidence>
<comment type="catalytic activity">
    <reaction evidence="1">
        <text>ATP + protein L-histidine = ADP + protein N-phospho-L-histidine.</text>
        <dbReference type="EC" id="2.7.13.3"/>
    </reaction>
</comment>
<gene>
    <name evidence="14" type="ORF">HNP81_002280</name>
</gene>
<dbReference type="PROSITE" id="PS50924">
    <property type="entry name" value="MHYT"/>
    <property type="match status" value="1"/>
</dbReference>
<feature type="domain" description="PAC" evidence="12">
    <location>
        <begin position="317"/>
        <end position="371"/>
    </location>
</feature>
<dbReference type="SMART" id="SM00388">
    <property type="entry name" value="HisKA"/>
    <property type="match status" value="1"/>
</dbReference>
<dbReference type="Pfam" id="PF13426">
    <property type="entry name" value="PAS_9"/>
    <property type="match status" value="1"/>
</dbReference>
<dbReference type="InterPro" id="IPR005330">
    <property type="entry name" value="MHYT_dom"/>
</dbReference>
<feature type="transmembrane region" description="Helical" evidence="9">
    <location>
        <begin position="12"/>
        <end position="31"/>
    </location>
</feature>
<evidence type="ECO:0000256" key="6">
    <source>
        <dbReference type="ARBA" id="ARBA00022777"/>
    </source>
</evidence>
<dbReference type="Pfam" id="PF00512">
    <property type="entry name" value="HisKA"/>
    <property type="match status" value="1"/>
</dbReference>
<feature type="transmembrane region" description="Helical" evidence="9">
    <location>
        <begin position="73"/>
        <end position="98"/>
    </location>
</feature>
<dbReference type="EMBL" id="JACJHX010000006">
    <property type="protein sequence ID" value="MBA9026990.1"/>
    <property type="molecule type" value="Genomic_DNA"/>
</dbReference>
<dbReference type="RefSeq" id="WP_182502662.1">
    <property type="nucleotide sequence ID" value="NZ_JACJHX010000006.1"/>
</dbReference>
<feature type="transmembrane region" description="Helical" evidence="9">
    <location>
        <begin position="105"/>
        <end position="130"/>
    </location>
</feature>
<feature type="transmembrane region" description="Helical" evidence="9">
    <location>
        <begin position="213"/>
        <end position="237"/>
    </location>
</feature>
<dbReference type="Proteomes" id="UP000626697">
    <property type="component" value="Unassembled WGS sequence"/>
</dbReference>
<evidence type="ECO:0000313" key="14">
    <source>
        <dbReference type="EMBL" id="MBA9026990.1"/>
    </source>
</evidence>
<dbReference type="PANTHER" id="PTHR43065:SF34">
    <property type="entry name" value="SPORULATION KINASE A"/>
    <property type="match status" value="1"/>
</dbReference>
<dbReference type="Gene3D" id="1.10.287.130">
    <property type="match status" value="1"/>
</dbReference>
<keyword evidence="5" id="KW-0547">Nucleotide-binding</keyword>
<sequence>MEQYLVSSNPILLLVALILTFMAAYTSLDLLALLRSSANHKKFLLFGGSFSMGIAIWTFNFFGILAFEKNSVVTYNLSVMVLSIVLGVALASMGFLALTIKKLSFINIVHCSTLLTVSLLSNYIIGLYALNLSIKIHTVLLIVTVMITLVIFVIAFLLFFYSNYRQKETLIWLKPTSTFIVSAAIIQGHFMLVRALPVKQSVENVNELVYDTSFVPFLVLFVFLLIVGGLITSSSIITKRLQNSDKYLQDYRYALDQASIVAVTDSKGKIIYVNENFTEISQYTEEELLGKNHTIVNSGYHSKEFFQDLWHTILSGKTWKGEICNQAKDGSLYWVSTTIVPFINKKGKPYQFVSIRNDITERKQSEQLLHRQDKLAAVGQLAAGVAHEIRNPLTSIRGFAEFLQLDETDPERLEYFDIVLDEIERVNAIVEEFMVLAKPQTVHLELKNIIPIVQDVLSLIGFEAKNKNVQVHFENNNQEILVKCDENRLKQVILNFAKNGIEAMPSGGDLYVNVMQRGGKVIIRIRDTGIGIPADKLAHLGEPFFTTKEKGNGLGLMVSYQIIEGHKGKIEVDSEVNKGSTFIIKLPAITV</sequence>
<keyword evidence="9" id="KW-0472">Membrane</keyword>
<dbReference type="SUPFAM" id="SSF47384">
    <property type="entry name" value="Homodimeric domain of signal transducing histidine kinase"/>
    <property type="match status" value="1"/>
</dbReference>
<dbReference type="PROSITE" id="PS50113">
    <property type="entry name" value="PAC"/>
    <property type="match status" value="1"/>
</dbReference>
<dbReference type="PRINTS" id="PR00344">
    <property type="entry name" value="BCTRLSENSOR"/>
</dbReference>
<protein>
    <recommendedName>
        <fullName evidence="2">histidine kinase</fullName>
        <ecNumber evidence="2">2.7.13.3</ecNumber>
    </recommendedName>
</protein>
<dbReference type="InterPro" id="IPR036097">
    <property type="entry name" value="HisK_dim/P_sf"/>
</dbReference>
<comment type="caution">
    <text evidence="14">The sequence shown here is derived from an EMBL/GenBank/DDBJ whole genome shotgun (WGS) entry which is preliminary data.</text>
</comment>
<dbReference type="PROSITE" id="PS50112">
    <property type="entry name" value="PAS"/>
    <property type="match status" value="1"/>
</dbReference>
<feature type="transmembrane region" description="Helical" evidence="9">
    <location>
        <begin position="43"/>
        <end position="67"/>
    </location>
</feature>
<dbReference type="InterPro" id="IPR005467">
    <property type="entry name" value="His_kinase_dom"/>
</dbReference>
<name>A0ABR6CPU9_9BACI</name>
<accession>A0ABR6CPU9</accession>
<dbReference type="Gene3D" id="3.30.565.10">
    <property type="entry name" value="Histidine kinase-like ATPase, C-terminal domain"/>
    <property type="match status" value="1"/>
</dbReference>
<keyword evidence="6" id="KW-0418">Kinase</keyword>
<evidence type="ECO:0000256" key="3">
    <source>
        <dbReference type="ARBA" id="ARBA00022553"/>
    </source>
</evidence>
<evidence type="ECO:0000259" key="13">
    <source>
        <dbReference type="PROSITE" id="PS50924"/>
    </source>
</evidence>
<feature type="domain" description="Histidine kinase" evidence="10">
    <location>
        <begin position="384"/>
        <end position="590"/>
    </location>
</feature>
<dbReference type="Gene3D" id="3.30.450.20">
    <property type="entry name" value="PAS domain"/>
    <property type="match status" value="1"/>
</dbReference>
<dbReference type="SMART" id="SM00091">
    <property type="entry name" value="PAS"/>
    <property type="match status" value="1"/>
</dbReference>